<evidence type="ECO:0000256" key="2">
    <source>
        <dbReference type="ARBA" id="ARBA00023315"/>
    </source>
</evidence>
<dbReference type="KEGG" id="shv:AAT16_03730"/>
<keyword evidence="6" id="KW-1185">Reference proteome</keyword>
<proteinExistence type="predicted"/>
<reference evidence="5 7" key="3">
    <citation type="submission" date="2016-10" db="EMBL/GenBank/DDBJ databases">
        <authorList>
            <person name="Varghese N."/>
            <person name="Submissions S."/>
        </authorList>
    </citation>
    <scope>NUCLEOTIDE SEQUENCE [LARGE SCALE GENOMIC DNA]</scope>
    <source>
        <strain evidence="5 7">CGMCC 1.6501</strain>
    </source>
</reference>
<dbReference type="InterPro" id="IPR016181">
    <property type="entry name" value="Acyl_CoA_acyltransferase"/>
</dbReference>
<dbReference type="GO" id="GO:0016747">
    <property type="term" value="F:acyltransferase activity, transferring groups other than amino-acyl groups"/>
    <property type="evidence" value="ECO:0007669"/>
    <property type="project" value="InterPro"/>
</dbReference>
<accession>A0A0F7HK38</accession>
<dbReference type="Proteomes" id="UP000183090">
    <property type="component" value="Unassembled WGS sequence"/>
</dbReference>
<dbReference type="InterPro" id="IPR050832">
    <property type="entry name" value="Bact_Acetyltransf"/>
</dbReference>
<evidence type="ECO:0000313" key="5">
    <source>
        <dbReference type="EMBL" id="SFK81222.1"/>
    </source>
</evidence>
<dbReference type="PANTHER" id="PTHR43877:SF2">
    <property type="entry name" value="AMINOALKYLPHOSPHONATE N-ACETYLTRANSFERASE-RELATED"/>
    <property type="match status" value="1"/>
</dbReference>
<protein>
    <submittedName>
        <fullName evidence="5">Predicted N-acyltransferase, GNAT family</fullName>
    </submittedName>
</protein>
<dbReference type="EMBL" id="FOTB01000004">
    <property type="protein sequence ID" value="SFK81222.1"/>
    <property type="molecule type" value="Genomic_DNA"/>
</dbReference>
<reference evidence="6" key="2">
    <citation type="submission" date="2015-04" db="EMBL/GenBank/DDBJ databases">
        <title>Complete genome sequence of Salinicoccus halodurans strain H3B36, isolated from the Qaidam basin of China.</title>
        <authorList>
            <person name="Ma Y."/>
            <person name="Jiang K."/>
            <person name="Xue Y."/>
        </authorList>
    </citation>
    <scope>NUCLEOTIDE SEQUENCE [LARGE SCALE GENOMIC DNA]</scope>
    <source>
        <strain evidence="6">H3B36</strain>
    </source>
</reference>
<feature type="domain" description="N-acetyltransferase" evidence="3">
    <location>
        <begin position="1"/>
        <end position="140"/>
    </location>
</feature>
<sequence length="140" mass="16406">MEIVVAETKELYEQCLDIRKRVFVEEQNVPLDREIDEHEDFATHILLRDDTPLGTVRYRPLSKETVKVERMAVMPEARGLKLGRKLMDFVHEHAKHYGYEKARLGAQTHAASFYEKLGYKIVSDEFEDAGIPHVYMEREI</sequence>
<evidence type="ECO:0000256" key="1">
    <source>
        <dbReference type="ARBA" id="ARBA00022679"/>
    </source>
</evidence>
<dbReference type="AlphaFoldDB" id="A0A0F7HK38"/>
<dbReference type="SUPFAM" id="SSF55729">
    <property type="entry name" value="Acyl-CoA N-acyltransferases (Nat)"/>
    <property type="match status" value="1"/>
</dbReference>
<dbReference type="Proteomes" id="UP000034029">
    <property type="component" value="Chromosome"/>
</dbReference>
<dbReference type="PROSITE" id="PS51186">
    <property type="entry name" value="GNAT"/>
    <property type="match status" value="1"/>
</dbReference>
<evidence type="ECO:0000313" key="4">
    <source>
        <dbReference type="EMBL" id="AKG73406.1"/>
    </source>
</evidence>
<dbReference type="OrthoDB" id="9796171at2"/>
<dbReference type="PANTHER" id="PTHR43877">
    <property type="entry name" value="AMINOALKYLPHOSPHONATE N-ACETYLTRANSFERASE-RELATED-RELATED"/>
    <property type="match status" value="1"/>
</dbReference>
<evidence type="ECO:0000259" key="3">
    <source>
        <dbReference type="PROSITE" id="PS51186"/>
    </source>
</evidence>
<organism evidence="5 7">
    <name type="scientific">Salinicoccus halodurans</name>
    <dbReference type="NCBI Taxonomy" id="407035"/>
    <lineage>
        <taxon>Bacteria</taxon>
        <taxon>Bacillati</taxon>
        <taxon>Bacillota</taxon>
        <taxon>Bacilli</taxon>
        <taxon>Bacillales</taxon>
        <taxon>Staphylococcaceae</taxon>
        <taxon>Salinicoccus</taxon>
    </lineage>
</organism>
<name>A0A0F7HK38_9STAP</name>
<evidence type="ECO:0000313" key="7">
    <source>
        <dbReference type="Proteomes" id="UP000183090"/>
    </source>
</evidence>
<dbReference type="CDD" id="cd04301">
    <property type="entry name" value="NAT_SF"/>
    <property type="match status" value="1"/>
</dbReference>
<gene>
    <name evidence="4" type="ORF">AAT16_03730</name>
    <name evidence="5" type="ORF">SAMN05216235_1774</name>
</gene>
<dbReference type="InterPro" id="IPR000182">
    <property type="entry name" value="GNAT_dom"/>
</dbReference>
<dbReference type="RefSeq" id="WP_046789596.1">
    <property type="nucleotide sequence ID" value="NZ_CP011366.1"/>
</dbReference>
<dbReference type="Gene3D" id="3.40.630.30">
    <property type="match status" value="1"/>
</dbReference>
<dbReference type="Pfam" id="PF13673">
    <property type="entry name" value="Acetyltransf_10"/>
    <property type="match status" value="1"/>
</dbReference>
<keyword evidence="2" id="KW-0012">Acyltransferase</keyword>
<keyword evidence="1" id="KW-0808">Transferase</keyword>
<dbReference type="EMBL" id="CP011366">
    <property type="protein sequence ID" value="AKG73406.1"/>
    <property type="molecule type" value="Genomic_DNA"/>
</dbReference>
<evidence type="ECO:0000313" key="6">
    <source>
        <dbReference type="Proteomes" id="UP000034029"/>
    </source>
</evidence>
<reference evidence="4 6" key="1">
    <citation type="journal article" date="2015" name="Int. J. Syst. Evol. Microbiol.">
        <title>Complete genome sequence of Salinicoccus halodurans H3B36, isolated from the Qaidam Basin in China.</title>
        <authorList>
            <person name="Jiang K."/>
            <person name="Xue Y."/>
            <person name="Ma Y."/>
        </authorList>
    </citation>
    <scope>NUCLEOTIDE SEQUENCE [LARGE SCALE GENOMIC DNA]</scope>
    <source>
        <strain evidence="4 6">H3B36</strain>
    </source>
</reference>